<dbReference type="SMART" id="SM00034">
    <property type="entry name" value="CLECT"/>
    <property type="match status" value="1"/>
</dbReference>
<dbReference type="InterPro" id="IPR009030">
    <property type="entry name" value="Growth_fac_rcpt_cys_sf"/>
</dbReference>
<reference evidence="11" key="1">
    <citation type="journal article" date="2023" name="G3 (Bethesda)">
        <title>Whole genome assembly and annotation of the endangered Caribbean coral Acropora cervicornis.</title>
        <authorList>
            <person name="Selwyn J.D."/>
            <person name="Vollmer S.V."/>
        </authorList>
    </citation>
    <scope>NUCLEOTIDE SEQUENCE</scope>
    <source>
        <strain evidence="11">K2</strain>
    </source>
</reference>
<keyword evidence="1 5" id="KW-0245">EGF-like domain</keyword>
<dbReference type="InterPro" id="IPR009017">
    <property type="entry name" value="GFP"/>
</dbReference>
<comment type="caution">
    <text evidence="11">The sequence shown here is derived from an EMBL/GenBank/DDBJ whole genome shotgun (WGS) entry which is preliminary data.</text>
</comment>
<dbReference type="SUPFAM" id="SSF57184">
    <property type="entry name" value="Growth factor receptor domain"/>
    <property type="match status" value="1"/>
</dbReference>
<dbReference type="PROSITE" id="PS00010">
    <property type="entry name" value="ASX_HYDROXYL"/>
    <property type="match status" value="3"/>
</dbReference>
<dbReference type="CDD" id="cd00037">
    <property type="entry name" value="CLECT"/>
    <property type="match status" value="1"/>
</dbReference>
<dbReference type="PROSITE" id="PS50041">
    <property type="entry name" value="C_TYPE_LECTIN_2"/>
    <property type="match status" value="1"/>
</dbReference>
<dbReference type="Pfam" id="PF07534">
    <property type="entry name" value="TLD"/>
    <property type="match status" value="1"/>
</dbReference>
<evidence type="ECO:0000256" key="4">
    <source>
        <dbReference type="ARBA" id="ARBA00023157"/>
    </source>
</evidence>
<dbReference type="InterPro" id="IPR024731">
    <property type="entry name" value="NELL2-like_EGF"/>
</dbReference>
<evidence type="ECO:0000256" key="1">
    <source>
        <dbReference type="ARBA" id="ARBA00022536"/>
    </source>
</evidence>
<dbReference type="Proteomes" id="UP001249851">
    <property type="component" value="Unassembled WGS sequence"/>
</dbReference>
<keyword evidence="2 6" id="KW-0732">Signal</keyword>
<feature type="domain" description="C-type lectin" evidence="8">
    <location>
        <begin position="684"/>
        <end position="798"/>
    </location>
</feature>
<reference evidence="11" key="2">
    <citation type="journal article" date="2023" name="Science">
        <title>Genomic signatures of disease resistance in endangered staghorn corals.</title>
        <authorList>
            <person name="Vollmer S.V."/>
            <person name="Selwyn J.D."/>
            <person name="Despard B.A."/>
            <person name="Roesel C.L."/>
        </authorList>
    </citation>
    <scope>NUCLEOTIDE SEQUENCE</scope>
    <source>
        <strain evidence="11">K2</strain>
    </source>
</reference>
<dbReference type="PROSITE" id="PS51465">
    <property type="entry name" value="KAZAL_2"/>
    <property type="match status" value="1"/>
</dbReference>
<feature type="domain" description="TLDc" evidence="10">
    <location>
        <begin position="932"/>
        <end position="1104"/>
    </location>
</feature>
<evidence type="ECO:0000313" key="11">
    <source>
        <dbReference type="EMBL" id="KAK2571106.1"/>
    </source>
</evidence>
<accession>A0AAD9R0Z0</accession>
<protein>
    <submittedName>
        <fullName evidence="11">Adhesion G protein-coupled receptor E1</fullName>
    </submittedName>
</protein>
<feature type="signal peptide" evidence="6">
    <location>
        <begin position="1"/>
        <end position="24"/>
    </location>
</feature>
<keyword evidence="11" id="KW-0675">Receptor</keyword>
<evidence type="ECO:0000256" key="3">
    <source>
        <dbReference type="ARBA" id="ARBA00022737"/>
    </source>
</evidence>
<keyword evidence="4" id="KW-1015">Disulfide bond</keyword>
<evidence type="ECO:0000256" key="6">
    <source>
        <dbReference type="SAM" id="SignalP"/>
    </source>
</evidence>
<dbReference type="Pfam" id="PF00059">
    <property type="entry name" value="Lectin_C"/>
    <property type="match status" value="1"/>
</dbReference>
<feature type="chain" id="PRO_5042049110" evidence="6">
    <location>
        <begin position="25"/>
        <end position="1107"/>
    </location>
</feature>
<dbReference type="InterPro" id="IPR000742">
    <property type="entry name" value="EGF"/>
</dbReference>
<dbReference type="PROSITE" id="PS01187">
    <property type="entry name" value="EGF_CA"/>
    <property type="match status" value="2"/>
</dbReference>
<dbReference type="PROSITE" id="PS00615">
    <property type="entry name" value="C_TYPE_LECTIN_1"/>
    <property type="match status" value="1"/>
</dbReference>
<feature type="domain" description="EGF-like" evidence="7">
    <location>
        <begin position="841"/>
        <end position="880"/>
    </location>
</feature>
<comment type="caution">
    <text evidence="5">Lacks conserved residue(s) required for the propagation of feature annotation.</text>
</comment>
<dbReference type="GO" id="GO:0005509">
    <property type="term" value="F:calcium ion binding"/>
    <property type="evidence" value="ECO:0007669"/>
    <property type="project" value="InterPro"/>
</dbReference>
<evidence type="ECO:0000259" key="8">
    <source>
        <dbReference type="PROSITE" id="PS50041"/>
    </source>
</evidence>
<dbReference type="SMART" id="SM00179">
    <property type="entry name" value="EGF_CA"/>
    <property type="match status" value="3"/>
</dbReference>
<evidence type="ECO:0000259" key="7">
    <source>
        <dbReference type="PROSITE" id="PS50026"/>
    </source>
</evidence>
<evidence type="ECO:0000256" key="2">
    <source>
        <dbReference type="ARBA" id="ARBA00022729"/>
    </source>
</evidence>
<dbReference type="PANTHER" id="PTHR24039:SF58">
    <property type="entry name" value="EGF-LIKE DOMAIN-CONTAINING PROTEIN"/>
    <property type="match status" value="1"/>
</dbReference>
<dbReference type="Pfam" id="PF12947">
    <property type="entry name" value="EGF_3"/>
    <property type="match status" value="3"/>
</dbReference>
<organism evidence="11 12">
    <name type="scientific">Acropora cervicornis</name>
    <name type="common">Staghorn coral</name>
    <dbReference type="NCBI Taxonomy" id="6130"/>
    <lineage>
        <taxon>Eukaryota</taxon>
        <taxon>Metazoa</taxon>
        <taxon>Cnidaria</taxon>
        <taxon>Anthozoa</taxon>
        <taxon>Hexacorallia</taxon>
        <taxon>Scleractinia</taxon>
        <taxon>Astrocoeniina</taxon>
        <taxon>Acroporidae</taxon>
        <taxon>Acropora</taxon>
    </lineage>
</organism>
<dbReference type="InterPro" id="IPR016186">
    <property type="entry name" value="C-type_lectin-like/link_sf"/>
</dbReference>
<evidence type="ECO:0000259" key="9">
    <source>
        <dbReference type="PROSITE" id="PS51465"/>
    </source>
</evidence>
<feature type="domain" description="EGF-like" evidence="7">
    <location>
        <begin position="800"/>
        <end position="840"/>
    </location>
</feature>
<dbReference type="InterPro" id="IPR002350">
    <property type="entry name" value="Kazal_dom"/>
</dbReference>
<keyword evidence="12" id="KW-1185">Reference proteome</keyword>
<dbReference type="Gene3D" id="2.60.40.2080">
    <property type="match status" value="2"/>
</dbReference>
<feature type="domain" description="EGF-like" evidence="7">
    <location>
        <begin position="881"/>
        <end position="923"/>
    </location>
</feature>
<dbReference type="PROSITE" id="PS50026">
    <property type="entry name" value="EGF_3"/>
    <property type="match status" value="3"/>
</dbReference>
<dbReference type="InterPro" id="IPR016187">
    <property type="entry name" value="CTDL_fold"/>
</dbReference>
<dbReference type="InterPro" id="IPR001304">
    <property type="entry name" value="C-type_lectin-like"/>
</dbReference>
<dbReference type="SUPFAM" id="SSF56436">
    <property type="entry name" value="C-type lectin-like"/>
    <property type="match status" value="1"/>
</dbReference>
<dbReference type="InterPro" id="IPR000152">
    <property type="entry name" value="EGF-type_Asp/Asn_hydroxyl_site"/>
</dbReference>
<feature type="domain" description="Kazal-like" evidence="9">
    <location>
        <begin position="340"/>
        <end position="387"/>
    </location>
</feature>
<dbReference type="InterPro" id="IPR036058">
    <property type="entry name" value="Kazal_dom_sf"/>
</dbReference>
<dbReference type="PANTHER" id="PTHR24039">
    <property type="entry name" value="FIBRILLIN-RELATED"/>
    <property type="match status" value="1"/>
</dbReference>
<evidence type="ECO:0000256" key="5">
    <source>
        <dbReference type="PROSITE-ProRule" id="PRU00076"/>
    </source>
</evidence>
<keyword evidence="3" id="KW-0677">Repeat</keyword>
<name>A0AAD9R0Z0_ACRCE</name>
<evidence type="ECO:0000259" key="10">
    <source>
        <dbReference type="PROSITE" id="PS51886"/>
    </source>
</evidence>
<dbReference type="Gene3D" id="2.40.155.10">
    <property type="entry name" value="Green fluorescent protein"/>
    <property type="match status" value="1"/>
</dbReference>
<dbReference type="SMART" id="SM00181">
    <property type="entry name" value="EGF"/>
    <property type="match status" value="4"/>
</dbReference>
<dbReference type="Gene3D" id="2.10.25.10">
    <property type="entry name" value="Laminin"/>
    <property type="match status" value="2"/>
</dbReference>
<dbReference type="InterPro" id="IPR001881">
    <property type="entry name" value="EGF-like_Ca-bd_dom"/>
</dbReference>
<proteinExistence type="predicted"/>
<dbReference type="Gene3D" id="3.10.100.10">
    <property type="entry name" value="Mannose-Binding Protein A, subunit A"/>
    <property type="match status" value="1"/>
</dbReference>
<dbReference type="CDD" id="cd00054">
    <property type="entry name" value="EGF_CA"/>
    <property type="match status" value="3"/>
</dbReference>
<dbReference type="InterPro" id="IPR006571">
    <property type="entry name" value="TLDc_dom"/>
</dbReference>
<dbReference type="CDD" id="cd00104">
    <property type="entry name" value="KAZAL_FS"/>
    <property type="match status" value="1"/>
</dbReference>
<gene>
    <name evidence="11" type="ORF">P5673_003665</name>
</gene>
<dbReference type="Gene3D" id="3.30.60.30">
    <property type="match status" value="1"/>
</dbReference>
<dbReference type="SUPFAM" id="SSF100895">
    <property type="entry name" value="Kazal-type serine protease inhibitors"/>
    <property type="match status" value="1"/>
</dbReference>
<dbReference type="PROSITE" id="PS01186">
    <property type="entry name" value="EGF_2"/>
    <property type="match status" value="2"/>
</dbReference>
<dbReference type="FunFam" id="2.10.25.10:FF:000038">
    <property type="entry name" value="Fibrillin 2"/>
    <property type="match status" value="3"/>
</dbReference>
<dbReference type="EMBL" id="JARQWQ010000006">
    <property type="protein sequence ID" value="KAK2571106.1"/>
    <property type="molecule type" value="Genomic_DNA"/>
</dbReference>
<sequence length="1107" mass="124009">MAFIQVFVFYTAQLLLLQVHCTKAVSFQVGKVNISDLTQNNHGCDSVSFTAAFQGSGSVKVIAATSHGNEHTRIHDPATLWVKSVTTSGFDVCVRETGLGSNGAYVVSWLAFQGSHQGLYSGIEQFVEFTSRTQCRKISLSGGLSTSGNPQVFATVQHQYLDRPFDAMNIWVEEISNGGFVVCLRELMAFDGVHSGLQVHWLAYDDLPPSWNFTERGKLHFLGLGTPPKENNHAFCQDLRFKNPFYITPIVLVSASHDNITSALRDKSGGLYSNALNAWVEEITHSRFKVCVKDSQGLSNSHDPITVNYVVVGDLDPCTNITCEYHAICKAFSAFDARCLCDDSCPSYEEPVCSPNSTTFKNKCLFYQDACTRRSNHTLYHPGSCTGFPVKTGRVALRRKVQWAETACEAVKFPPFSFYPDKKVHVQITTNHWNISINNYIHEATVSWVQLVDHEGFQVCVTSAGRNDRATHEFATVDWMAYQGAPADGVSGKTRMPEWWTGTKCEKVTFPQGKFRTAPTILVTANHVSTSKKHDAASLWVENATSSSFFICLRELQNYDGFHEDIFVTWMAFGTIHRPLFTESKNVYFPNDGSLSTSYNGAFCKDLQFEKNYSSQPIIMIAVRHNSSGNNLLPKHISVTAWIEYIRTNECRICLKELFADRHDPAVVSYTILGEVCKPGWSYFGGICYSTSKTCKTWTEAQKACNSYHTNLVRIRNQEENVYVQHRLNGAKGWIGLNDLTTEGTFEWADNQPVNFTYWAENQPNNFRNEDCVHTLGVRHRFMWNDVNCNSCRNYTCSEDLDECSGDNNHCHANAVCTNTFGSYGCECSTGYTGDGINCTDIDECSLSHQCDSSATCNNSDGSYFCICDSGYTGDGRTCRDFDECTFGTHDCHTNANCTNTVGSFSCQCNASAHYYGNGKTCYPHRGLNDSRILSGDTSKISQLNNWLLPRLQNSLKSYWALCWRASTQGWGSQTFHTNCDRRGPTVTIVQVSSYIFGGYTDQSWQWSSGYLSSSKAFIYSLRNNYGYGYFKNDVTSSSSATYSYYTYGPTFGGGHDIYIADNAGFTYSNFFSCSSYNDLYCNNYIWTGNNNFCPSNIEVYYEAFST</sequence>
<dbReference type="SMART" id="SM00584">
    <property type="entry name" value="TLDc"/>
    <property type="match status" value="1"/>
</dbReference>
<dbReference type="InterPro" id="IPR018378">
    <property type="entry name" value="C-type_lectin_CS"/>
</dbReference>
<dbReference type="AlphaFoldDB" id="A0AAD9R0Z0"/>
<dbReference type="InterPro" id="IPR037221">
    <property type="entry name" value="H-type_lectin_dom_sf"/>
</dbReference>
<dbReference type="PROSITE" id="PS51886">
    <property type="entry name" value="TLDC"/>
    <property type="match status" value="1"/>
</dbReference>
<dbReference type="InterPro" id="IPR018097">
    <property type="entry name" value="EGF_Ca-bd_CS"/>
</dbReference>
<evidence type="ECO:0000313" key="12">
    <source>
        <dbReference type="Proteomes" id="UP001249851"/>
    </source>
</evidence>